<dbReference type="InterPro" id="IPR023404">
    <property type="entry name" value="rSAM_horseshoe"/>
</dbReference>
<comment type="cofactor">
    <cofactor evidence="1">
        <name>[4Fe-4S] cluster</name>
        <dbReference type="ChEBI" id="CHEBI:49883"/>
    </cofactor>
</comment>
<dbReference type="Proteomes" id="UP000289437">
    <property type="component" value="Unassembled WGS sequence"/>
</dbReference>
<dbReference type="InterPro" id="IPR051198">
    <property type="entry name" value="BchE-like"/>
</dbReference>
<evidence type="ECO:0000259" key="6">
    <source>
        <dbReference type="PROSITE" id="PS51918"/>
    </source>
</evidence>
<dbReference type="NCBIfam" id="TIGR04295">
    <property type="entry name" value="B12_rSAM_oligo"/>
    <property type="match status" value="1"/>
</dbReference>
<dbReference type="InterPro" id="IPR007197">
    <property type="entry name" value="rSAM"/>
</dbReference>
<dbReference type="PANTHER" id="PTHR43409">
    <property type="entry name" value="ANAEROBIC MAGNESIUM-PROTOPORPHYRIN IX MONOMETHYL ESTER CYCLASE-RELATED"/>
    <property type="match status" value="1"/>
</dbReference>
<dbReference type="GO" id="GO:0003824">
    <property type="term" value="F:catalytic activity"/>
    <property type="evidence" value="ECO:0007669"/>
    <property type="project" value="InterPro"/>
</dbReference>
<dbReference type="PROSITE" id="PS51918">
    <property type="entry name" value="RADICAL_SAM"/>
    <property type="match status" value="1"/>
</dbReference>
<dbReference type="InterPro" id="IPR027559">
    <property type="entry name" value="B12_rSAM_oligo"/>
</dbReference>
<dbReference type="RefSeq" id="WP_128915558.1">
    <property type="nucleotide sequence ID" value="NZ_RDSM01000006.1"/>
</dbReference>
<dbReference type="InterPro" id="IPR006638">
    <property type="entry name" value="Elp3/MiaA/NifB-like_rSAM"/>
</dbReference>
<dbReference type="OrthoDB" id="9801659at2"/>
<evidence type="ECO:0000256" key="1">
    <source>
        <dbReference type="ARBA" id="ARBA00001966"/>
    </source>
</evidence>
<sequence length="443" mass="50192">MRYALVNPKWSFEGSTYFGCAEPHFPLELLSAREVLRGAGQEVLLIDAWMEDLTPEQVRKRLEGFHEDFLVIPTAPSYLFWRCPQPELRIPQQWIAALNRSSRKVVIGPHGSVTPLATLRKTGADIVLRGEPDQTLPQLASIPREMIAGCVWRDDAGRVSATPGLGATDMRAIGMLDYSDYPVEKHAHLHHIFAGNGADHLHRGAEVEFARGCPYSCTFCNKTLFRNKYRERELSAVVAEIDQLIARGVEYIYFIDEIFGVGKQVRALLEEIAKRPVSIGFQTRIDLWDEKSIELLARAHCVSFECGVESITDEGRDAMNKNCRITTDRITELLVYARQRIPWVQANLIKVREDDPAQVADWQANLKAQGVWVSEPVPMFPFPGSPEYVTTFGEQPDENAWERAHDFYLQLFADKGFSDIQDQQPLTLRELEQADEELACVSC</sequence>
<evidence type="ECO:0000256" key="3">
    <source>
        <dbReference type="ARBA" id="ARBA00022723"/>
    </source>
</evidence>
<dbReference type="SFLD" id="SFLDS00029">
    <property type="entry name" value="Radical_SAM"/>
    <property type="match status" value="1"/>
</dbReference>
<dbReference type="GO" id="GO:0046872">
    <property type="term" value="F:metal ion binding"/>
    <property type="evidence" value="ECO:0007669"/>
    <property type="project" value="UniProtKB-KW"/>
</dbReference>
<keyword evidence="4" id="KW-0408">Iron</keyword>
<keyword evidence="2" id="KW-0949">S-adenosyl-L-methionine</keyword>
<keyword evidence="3" id="KW-0479">Metal-binding</keyword>
<dbReference type="Pfam" id="PF04055">
    <property type="entry name" value="Radical_SAM"/>
    <property type="match status" value="1"/>
</dbReference>
<keyword evidence="8" id="KW-1185">Reference proteome</keyword>
<dbReference type="AlphaFoldDB" id="A0A4Q0STK0"/>
<evidence type="ECO:0000256" key="4">
    <source>
        <dbReference type="ARBA" id="ARBA00023004"/>
    </source>
</evidence>
<evidence type="ECO:0000256" key="2">
    <source>
        <dbReference type="ARBA" id="ARBA00022691"/>
    </source>
</evidence>
<keyword evidence="5" id="KW-0411">Iron-sulfur</keyword>
<dbReference type="InterPro" id="IPR058240">
    <property type="entry name" value="rSAM_sf"/>
</dbReference>
<dbReference type="GO" id="GO:0051536">
    <property type="term" value="F:iron-sulfur cluster binding"/>
    <property type="evidence" value="ECO:0007669"/>
    <property type="project" value="UniProtKB-KW"/>
</dbReference>
<name>A0A4Q0STK0_9BACT</name>
<evidence type="ECO:0000313" key="8">
    <source>
        <dbReference type="Proteomes" id="UP000289437"/>
    </source>
</evidence>
<reference evidence="7 8" key="1">
    <citation type="submission" date="2018-11" db="EMBL/GenBank/DDBJ databases">
        <authorList>
            <person name="Mardanov A.V."/>
            <person name="Ravin N.V."/>
            <person name="Dedysh S.N."/>
        </authorList>
    </citation>
    <scope>NUCLEOTIDE SEQUENCE [LARGE SCALE GENOMIC DNA]</scope>
    <source>
        <strain evidence="7 8">AF10</strain>
    </source>
</reference>
<dbReference type="GO" id="GO:0005829">
    <property type="term" value="C:cytosol"/>
    <property type="evidence" value="ECO:0007669"/>
    <property type="project" value="TreeGrafter"/>
</dbReference>
<dbReference type="SUPFAM" id="SSF102114">
    <property type="entry name" value="Radical SAM enzymes"/>
    <property type="match status" value="1"/>
</dbReference>
<evidence type="ECO:0000313" key="7">
    <source>
        <dbReference type="EMBL" id="RXH54007.1"/>
    </source>
</evidence>
<dbReference type="EMBL" id="RDSM01000006">
    <property type="protein sequence ID" value="RXH54007.1"/>
    <property type="molecule type" value="Genomic_DNA"/>
</dbReference>
<feature type="domain" description="Radical SAM core" evidence="6">
    <location>
        <begin position="199"/>
        <end position="418"/>
    </location>
</feature>
<accession>A0A4Q0STK0</accession>
<dbReference type="CDD" id="cd01335">
    <property type="entry name" value="Radical_SAM"/>
    <property type="match status" value="1"/>
</dbReference>
<protein>
    <submittedName>
        <fullName evidence="7">Radical SAM domain protein</fullName>
    </submittedName>
</protein>
<dbReference type="PANTHER" id="PTHR43409:SF7">
    <property type="entry name" value="BLL1977 PROTEIN"/>
    <property type="match status" value="1"/>
</dbReference>
<organism evidence="7 8">
    <name type="scientific">Granulicella sibirica</name>
    <dbReference type="NCBI Taxonomy" id="2479048"/>
    <lineage>
        <taxon>Bacteria</taxon>
        <taxon>Pseudomonadati</taxon>
        <taxon>Acidobacteriota</taxon>
        <taxon>Terriglobia</taxon>
        <taxon>Terriglobales</taxon>
        <taxon>Acidobacteriaceae</taxon>
        <taxon>Granulicella</taxon>
    </lineage>
</organism>
<dbReference type="Gene3D" id="3.80.30.20">
    <property type="entry name" value="tm_1862 like domain"/>
    <property type="match status" value="1"/>
</dbReference>
<comment type="caution">
    <text evidence="7">The sequence shown here is derived from an EMBL/GenBank/DDBJ whole genome shotgun (WGS) entry which is preliminary data.</text>
</comment>
<evidence type="ECO:0000256" key="5">
    <source>
        <dbReference type="ARBA" id="ARBA00023014"/>
    </source>
</evidence>
<proteinExistence type="predicted"/>
<gene>
    <name evidence="7" type="ORF">GRAN_4976</name>
</gene>
<dbReference type="SFLD" id="SFLDG01082">
    <property type="entry name" value="B12-binding_domain_containing"/>
    <property type="match status" value="1"/>
</dbReference>
<reference evidence="8" key="2">
    <citation type="submission" date="2019-02" db="EMBL/GenBank/DDBJ databases">
        <title>Granulicella sibirica sp. nov., a psychrotolerant acidobacterium isolated from an organic soil layer in forested tundra, West Siberia.</title>
        <authorList>
            <person name="Oshkin I.Y."/>
            <person name="Kulichevskaya I.S."/>
            <person name="Rijpstra W.I.C."/>
            <person name="Sinninghe Damste J.S."/>
            <person name="Rakitin A.L."/>
            <person name="Ravin N.V."/>
            <person name="Dedysh S.N."/>
        </authorList>
    </citation>
    <scope>NUCLEOTIDE SEQUENCE [LARGE SCALE GENOMIC DNA]</scope>
    <source>
        <strain evidence="8">AF10</strain>
    </source>
</reference>
<dbReference type="SMART" id="SM00729">
    <property type="entry name" value="Elp3"/>
    <property type="match status" value="1"/>
</dbReference>